<proteinExistence type="predicted"/>
<protein>
    <submittedName>
        <fullName evidence="2">SLAP domain-containing protein</fullName>
    </submittedName>
</protein>
<sequence length="501" mass="54042">MKKNLRIVSVAAAALLAVAPVVSTAIPVNADTAVNVGSSTGTGANTTNTNTQAPQNKPYFTYNNEIIGESTQSNPLGNVVRTTVSFKSGDKVSDLISKISKAVQFHKDNYAGGENVTINEQDFINQLKNNGVTTKTINPSKKGEKSYEEIDKVPSTSFNITLSASANNQTATIQIPMVPEGASAPVDTTQNPQINWTKGGQAQSASLNGQVFQVAVGSSFNPLSFTNSNGDTISISAQQSKDNSTYASIEATSNPVNTSEAGRYYNVTLTATGNTGKKTTATYTVLITSSQKQTLYANGASSIPTYSIYGGNVLSNSTTFKDGDQVYVSDKTETIGNVSYSQVSTKSKSDANGSNMWVKTSALVKPAGDTNVKTYPVMIDSRAYDKNGNYLGHMYYAYDNIDIVPTVVTINGKTYYKVANKDEYVRVTNITGNKRTLTHNAYIYWSSYRRTPGTGKMYKGQTVTTYGPAMRFKNGKKYYRIEGCRNNNKRYIKAANLSAAQ</sequence>
<dbReference type="Pfam" id="PF03217">
    <property type="entry name" value="SlpA"/>
    <property type="match status" value="1"/>
</dbReference>
<dbReference type="AlphaFoldDB" id="A0A3R6F799"/>
<evidence type="ECO:0000313" key="3">
    <source>
        <dbReference type="Proteomes" id="UP001143700"/>
    </source>
</evidence>
<accession>A0A3R6F799</accession>
<evidence type="ECO:0000313" key="2">
    <source>
        <dbReference type="EMBL" id="MDB6261366.1"/>
    </source>
</evidence>
<evidence type="ECO:0000259" key="1">
    <source>
        <dbReference type="Pfam" id="PF03217"/>
    </source>
</evidence>
<feature type="domain" description="S-layer protein C-terminal" evidence="1">
    <location>
        <begin position="427"/>
        <end position="495"/>
    </location>
</feature>
<organism evidence="2 3">
    <name type="scientific">Lactobacillus amylovorus</name>
    <dbReference type="NCBI Taxonomy" id="1604"/>
    <lineage>
        <taxon>Bacteria</taxon>
        <taxon>Bacillati</taxon>
        <taxon>Bacillota</taxon>
        <taxon>Bacilli</taxon>
        <taxon>Lactobacillales</taxon>
        <taxon>Lactobacillaceae</taxon>
        <taxon>Lactobacillus</taxon>
    </lineage>
</organism>
<reference evidence="2" key="2">
    <citation type="submission" date="2022-10" db="EMBL/GenBank/DDBJ databases">
        <authorList>
            <person name="Kostovova I."/>
            <person name="Moravkova M."/>
            <person name="Pechar R."/>
        </authorList>
    </citation>
    <scope>NUCLEOTIDE SEQUENCE</scope>
    <source>
        <strain evidence="2">M356A</strain>
    </source>
</reference>
<dbReference type="EMBL" id="JAOTGU010000002">
    <property type="protein sequence ID" value="MDB6261366.1"/>
    <property type="molecule type" value="Genomic_DNA"/>
</dbReference>
<name>A0A3R6F799_LACAM</name>
<dbReference type="RefSeq" id="WP_118027501.1">
    <property type="nucleotide sequence ID" value="NZ_CABJBR010000041.1"/>
</dbReference>
<comment type="caution">
    <text evidence="2">The sequence shown here is derived from an EMBL/GenBank/DDBJ whole genome shotgun (WGS) entry which is preliminary data.</text>
</comment>
<gene>
    <name evidence="2" type="ORF">ODV15_02060</name>
</gene>
<dbReference type="Proteomes" id="UP001143700">
    <property type="component" value="Unassembled WGS sequence"/>
</dbReference>
<dbReference type="InterPro" id="IPR024968">
    <property type="entry name" value="SlpA_C_lactobacillus"/>
</dbReference>
<reference evidence="2" key="1">
    <citation type="journal article" date="2022" name="Microorganisms">
        <title>Antibiotic Susceptibility, Resistance Gene Determinants and Corresponding Genomic Regions in Lactobacillus amylovorus Isolates Derived from Wild Boars and Domestic Pigs.</title>
        <authorList>
            <person name="Moravkova M."/>
            <person name="Kostovova I."/>
            <person name="Kavanova K."/>
            <person name="Pechar R."/>
            <person name="Stanek S."/>
            <person name="Brychta A."/>
            <person name="Zeman M."/>
            <person name="Kubasova T."/>
        </authorList>
    </citation>
    <scope>NUCLEOTIDE SEQUENCE</scope>
    <source>
        <strain evidence="2">M356A</strain>
    </source>
</reference>